<dbReference type="InterPro" id="IPR036443">
    <property type="entry name" value="Znf_RanBP2_sf"/>
</dbReference>
<evidence type="ECO:0000256" key="12">
    <source>
        <dbReference type="PROSITE-ProRule" id="PRU00322"/>
    </source>
</evidence>
<evidence type="ECO:0000313" key="16">
    <source>
        <dbReference type="EnsemblMetazoa" id="BGLB001014-PB"/>
    </source>
</evidence>
<proteinExistence type="inferred from homology"/>
<feature type="compositionally biased region" description="Polar residues" evidence="13">
    <location>
        <begin position="199"/>
        <end position="219"/>
    </location>
</feature>
<keyword evidence="7 11" id="KW-0378">Hydrolase</keyword>
<evidence type="ECO:0000256" key="11">
    <source>
        <dbReference type="PROSITE-ProRule" id="PRU00239"/>
    </source>
</evidence>
<feature type="compositionally biased region" description="Basic and acidic residues" evidence="13">
    <location>
        <begin position="112"/>
        <end position="125"/>
    </location>
</feature>
<dbReference type="GO" id="GO:0004198">
    <property type="term" value="F:calcium-dependent cysteine-type endopeptidase activity"/>
    <property type="evidence" value="ECO:0007669"/>
    <property type="project" value="InterPro"/>
</dbReference>
<comment type="similarity">
    <text evidence="1">Belongs to the peptidase C2 family.</text>
</comment>
<dbReference type="STRING" id="6526.A0A2C9JDH0"/>
<dbReference type="AlphaFoldDB" id="A0A2C9JDH0"/>
<evidence type="ECO:0000256" key="2">
    <source>
        <dbReference type="ARBA" id="ARBA00022553"/>
    </source>
</evidence>
<keyword evidence="2" id="KW-0597">Phosphoprotein</keyword>
<keyword evidence="4" id="KW-0479">Metal-binding</keyword>
<dbReference type="PROSITE" id="PS50199">
    <property type="entry name" value="ZF_RANBP2_2"/>
    <property type="match status" value="2"/>
</dbReference>
<dbReference type="PANTHER" id="PTHR10183">
    <property type="entry name" value="CALPAIN"/>
    <property type="match status" value="1"/>
</dbReference>
<evidence type="ECO:0000313" key="17">
    <source>
        <dbReference type="Proteomes" id="UP000076420"/>
    </source>
</evidence>
<dbReference type="VEuPathDB" id="VectorBase:BGLAX_033654"/>
<evidence type="ECO:0000259" key="15">
    <source>
        <dbReference type="PROSITE" id="PS50203"/>
    </source>
</evidence>
<feature type="active site" evidence="10 11">
    <location>
        <position position="584"/>
    </location>
</feature>
<dbReference type="Gene3D" id="3.90.70.10">
    <property type="entry name" value="Cysteine proteinases"/>
    <property type="match status" value="1"/>
</dbReference>
<dbReference type="FunFam" id="3.90.70.10:FF:000010">
    <property type="entry name" value="Calpain 15"/>
    <property type="match status" value="1"/>
</dbReference>
<feature type="active site" evidence="10 11">
    <location>
        <position position="422"/>
    </location>
</feature>
<dbReference type="VEuPathDB" id="VectorBase:BGLB001014"/>
<dbReference type="Pfam" id="PF00648">
    <property type="entry name" value="Peptidase_C2"/>
    <property type="match status" value="1"/>
</dbReference>
<evidence type="ECO:0000256" key="13">
    <source>
        <dbReference type="SAM" id="MobiDB-lite"/>
    </source>
</evidence>
<dbReference type="SMART" id="SM00547">
    <property type="entry name" value="ZnF_RBZ"/>
    <property type="match status" value="4"/>
</dbReference>
<dbReference type="EnsemblMetazoa" id="BGLB001014-RB">
    <property type="protein sequence ID" value="BGLB001014-PB"/>
    <property type="gene ID" value="BGLB001014"/>
</dbReference>
<accession>A0A2C9JDH0</accession>
<dbReference type="PROSITE" id="PS01358">
    <property type="entry name" value="ZF_RANBP2_1"/>
    <property type="match status" value="3"/>
</dbReference>
<evidence type="ECO:0000256" key="4">
    <source>
        <dbReference type="ARBA" id="ARBA00022723"/>
    </source>
</evidence>
<dbReference type="GO" id="GO:0008270">
    <property type="term" value="F:zinc ion binding"/>
    <property type="evidence" value="ECO:0007669"/>
    <property type="project" value="UniProtKB-KW"/>
</dbReference>
<feature type="compositionally biased region" description="Low complexity" evidence="13">
    <location>
        <begin position="180"/>
        <end position="189"/>
    </location>
</feature>
<dbReference type="Pfam" id="PF00641">
    <property type="entry name" value="Zn_ribbon_RanBP"/>
    <property type="match status" value="2"/>
</dbReference>
<dbReference type="PROSITE" id="PS50203">
    <property type="entry name" value="CALPAIN_CAT"/>
    <property type="match status" value="1"/>
</dbReference>
<sequence>MFIQASTRVYEHKIKMSRPTAIATGEEKTNTLSTDEIYGRIAGQAIIATSAAEWSCKRCTLINQPTVSSCSVCRAPRHSRLPTLSDVDTCVENSSVIGTTDKQIIDLTLSDDNKNATSESDKIELPSKSLNTKPKGSTSSDDSAHLINVDEEWKCKHCTFNCNPDWEKSCQICKKPKTSPPNSQRSSISPPSPIAIVNGNVSYTHRPNDQSPIQHPPSQSTWNCSKCTFTNTAEKSVCSMCLNPRSLSDLTAWTCDYCTVINNPVHNNCTVCCMPRHLGYKSQVANVSPSSPSNNHLKQASSPADRAPFELLRQESSLVEDIRIVEEKEASELRQKIIQHCKSTGDTFVDDSFPLAPKSLFLDQKKQYFVQETQSPNTKLSVSNIQWLRPQNIVVPDGLRIPWVVYRTPMPEDISQGILGNCWFFSALAVLAERCHLVEHIVISKEMCKEGVYQVRLCKDGLWKTILIDDYLPCNSKNLIFAQARRRQLWVPFIEKAMAKLYGSYEALVAGKCIEGLATLTGAPCESIPLQAEGTRGEEICADLIWAKLMSCRDLNFLMGASCGGGNMNAKEEDFAQVGLRSKHSYSILDIQDLEGNKLVRLRNPWGRYSWKGAWSDGSPKWKDISEASRNKLLSFGEEHGVFWMEFSDLMRYFDSIDVCKIRPGWEERRIQGAFPINGTSPLKLIKLSIFHTTEVELGLFQESSRGTNGNKFLLDLCIEVLKETQNAQLVSVGKLVVHSSRQLRGFVGCHHMFSPGEYILVPLAFNQWRKVPDLSKVSHPSYVLTVHSSKKLMVTENICDRPNLLCDALIQLAVTKGSREELRPGVTAYSLMKGWAGCIFVVENCLESKFIHLTTDCTNSMNIVSTRETLTTMDIIPPFHRQVILILSHLERTLPYHLSRKLIHRPISSHERPQRLNDLELSPESASLHIARPYV</sequence>
<dbReference type="KEGG" id="bgt:106057304"/>
<feature type="domain" description="RanBP2-type" evidence="14">
    <location>
        <begin position="218"/>
        <end position="247"/>
    </location>
</feature>
<feature type="active site" evidence="10 11">
    <location>
        <position position="604"/>
    </location>
</feature>
<dbReference type="GO" id="GO:0006508">
    <property type="term" value="P:proteolysis"/>
    <property type="evidence" value="ECO:0007669"/>
    <property type="project" value="UniProtKB-KW"/>
</dbReference>
<dbReference type="PRINTS" id="PR00704">
    <property type="entry name" value="CALPAIN"/>
</dbReference>
<protein>
    <recommendedName>
        <fullName evidence="18">Calpain catalytic domain-containing protein</fullName>
    </recommendedName>
</protein>
<dbReference type="Proteomes" id="UP000076420">
    <property type="component" value="Unassembled WGS sequence"/>
</dbReference>
<keyword evidence="8 11" id="KW-0788">Thiol protease</keyword>
<dbReference type="PROSITE" id="PS00139">
    <property type="entry name" value="THIOL_PROTEASE_CYS"/>
    <property type="match status" value="1"/>
</dbReference>
<evidence type="ECO:0000256" key="1">
    <source>
        <dbReference type="ARBA" id="ARBA00007623"/>
    </source>
</evidence>
<gene>
    <name evidence="16" type="primary">106057304</name>
</gene>
<keyword evidence="6 12" id="KW-0863">Zinc-finger</keyword>
<evidence type="ECO:0000259" key="14">
    <source>
        <dbReference type="PROSITE" id="PS50199"/>
    </source>
</evidence>
<evidence type="ECO:0000256" key="7">
    <source>
        <dbReference type="ARBA" id="ARBA00022801"/>
    </source>
</evidence>
<name>A0A2C9JDH0_BIOGL</name>
<dbReference type="RefSeq" id="XP_013069901.2">
    <property type="nucleotide sequence ID" value="XM_013214447.2"/>
</dbReference>
<organism evidence="16 17">
    <name type="scientific">Biomphalaria glabrata</name>
    <name type="common">Bloodfluke planorb</name>
    <name type="synonym">Freshwater snail</name>
    <dbReference type="NCBI Taxonomy" id="6526"/>
    <lineage>
        <taxon>Eukaryota</taxon>
        <taxon>Metazoa</taxon>
        <taxon>Spiralia</taxon>
        <taxon>Lophotrochozoa</taxon>
        <taxon>Mollusca</taxon>
        <taxon>Gastropoda</taxon>
        <taxon>Heterobranchia</taxon>
        <taxon>Euthyneura</taxon>
        <taxon>Panpulmonata</taxon>
        <taxon>Hygrophila</taxon>
        <taxon>Lymnaeoidea</taxon>
        <taxon>Planorbidae</taxon>
        <taxon>Biomphalaria</taxon>
    </lineage>
</organism>
<dbReference type="SUPFAM" id="SSF90209">
    <property type="entry name" value="Ran binding protein zinc finger-like"/>
    <property type="match status" value="3"/>
</dbReference>
<dbReference type="InterPro" id="IPR022684">
    <property type="entry name" value="Calpain_cysteine_protease"/>
</dbReference>
<evidence type="ECO:0000256" key="5">
    <source>
        <dbReference type="ARBA" id="ARBA00022737"/>
    </source>
</evidence>
<reference evidence="16" key="1">
    <citation type="submission" date="2020-05" db="UniProtKB">
        <authorList>
            <consortium name="EnsemblMetazoa"/>
        </authorList>
    </citation>
    <scope>IDENTIFICATION</scope>
    <source>
        <strain evidence="16">BB02</strain>
    </source>
</reference>
<evidence type="ECO:0000256" key="6">
    <source>
        <dbReference type="ARBA" id="ARBA00022771"/>
    </source>
</evidence>
<dbReference type="Gene3D" id="2.30.30.380">
    <property type="entry name" value="Zn-finger domain of Sec23/24"/>
    <property type="match status" value="2"/>
</dbReference>
<keyword evidence="9" id="KW-0862">Zinc</keyword>
<dbReference type="GO" id="GO:0005737">
    <property type="term" value="C:cytoplasm"/>
    <property type="evidence" value="ECO:0007669"/>
    <property type="project" value="TreeGrafter"/>
</dbReference>
<dbReference type="OrthoDB" id="424753at2759"/>
<dbReference type="InterPro" id="IPR000169">
    <property type="entry name" value="Pept_cys_AS"/>
</dbReference>
<feature type="domain" description="Calpain catalytic" evidence="15">
    <location>
        <begin position="347"/>
        <end position="663"/>
    </location>
</feature>
<dbReference type="SUPFAM" id="SSF54001">
    <property type="entry name" value="Cysteine proteinases"/>
    <property type="match status" value="1"/>
</dbReference>
<dbReference type="CDD" id="cd00044">
    <property type="entry name" value="CysPc"/>
    <property type="match status" value="1"/>
</dbReference>
<evidence type="ECO:0000256" key="8">
    <source>
        <dbReference type="ARBA" id="ARBA00022807"/>
    </source>
</evidence>
<dbReference type="PANTHER" id="PTHR10183:SF382">
    <property type="entry name" value="CALPAIN-15"/>
    <property type="match status" value="1"/>
</dbReference>
<dbReference type="InterPro" id="IPR038765">
    <property type="entry name" value="Papain-like_cys_pep_sf"/>
</dbReference>
<evidence type="ECO:0008006" key="18">
    <source>
        <dbReference type="Google" id="ProtNLM"/>
    </source>
</evidence>
<evidence type="ECO:0000256" key="3">
    <source>
        <dbReference type="ARBA" id="ARBA00022670"/>
    </source>
</evidence>
<keyword evidence="5" id="KW-0677">Repeat</keyword>
<dbReference type="Gene3D" id="4.10.1060.10">
    <property type="entry name" value="Zinc finger, RanBP2-type"/>
    <property type="match status" value="1"/>
</dbReference>
<feature type="domain" description="RanBP2-type" evidence="14">
    <location>
        <begin position="50"/>
        <end position="79"/>
    </location>
</feature>
<evidence type="ECO:0000256" key="10">
    <source>
        <dbReference type="PIRSR" id="PIRSR622684-1"/>
    </source>
</evidence>
<feature type="region of interest" description="Disordered" evidence="13">
    <location>
        <begin position="178"/>
        <end position="219"/>
    </location>
</feature>
<feature type="region of interest" description="Disordered" evidence="13">
    <location>
        <begin position="112"/>
        <end position="143"/>
    </location>
</feature>
<keyword evidence="3 11" id="KW-0645">Protease</keyword>
<feature type="compositionally biased region" description="Polar residues" evidence="13">
    <location>
        <begin position="128"/>
        <end position="141"/>
    </location>
</feature>
<dbReference type="InterPro" id="IPR001876">
    <property type="entry name" value="Znf_RanBP2"/>
</dbReference>
<dbReference type="SMART" id="SM00230">
    <property type="entry name" value="CysPc"/>
    <property type="match status" value="1"/>
</dbReference>
<evidence type="ECO:0000256" key="9">
    <source>
        <dbReference type="ARBA" id="ARBA00022833"/>
    </source>
</evidence>
<feature type="region of interest" description="Disordered" evidence="13">
    <location>
        <begin position="286"/>
        <end position="306"/>
    </location>
</feature>
<dbReference type="InterPro" id="IPR001300">
    <property type="entry name" value="Peptidase_C2_calpain_cat"/>
</dbReference>